<evidence type="ECO:0000313" key="1">
    <source>
        <dbReference type="EMBL" id="AMJ76716.1"/>
    </source>
</evidence>
<gene>
    <name evidence="1" type="ORF">AVL57_00825</name>
</gene>
<evidence type="ECO:0008006" key="3">
    <source>
        <dbReference type="Google" id="ProtNLM"/>
    </source>
</evidence>
<geneLocation type="plasmid" evidence="1 2">
    <name>pASTE61-200</name>
</geneLocation>
<proteinExistence type="predicted"/>
<evidence type="ECO:0000313" key="2">
    <source>
        <dbReference type="Proteomes" id="UP000056750"/>
    </source>
</evidence>
<reference evidence="1 2" key="1">
    <citation type="submission" date="2015-12" db="EMBL/GenBank/DDBJ databases">
        <title>Intraspecies pangenome expansion in the marine bacterium Alteromonas.</title>
        <authorList>
            <person name="Lopez-Perez M."/>
            <person name="Rodriguez-Valera F."/>
        </authorList>
    </citation>
    <scope>NUCLEOTIDE SEQUENCE [LARGE SCALE GENOMIC DNA]</scope>
    <source>
        <strain evidence="1 2">LMG 21861</strain>
        <plasmid evidence="1 2">pASTE61-200</plasmid>
    </source>
</reference>
<sequence>MRDLGDLGELHFNAWCSEVGLIANKSTKDKMGWDFIVEFPFSNEITGLQVHQSAPKCKVQVKATDGQERKLSISLSNLRKLAVDPLPCFYIFIEYDDANLPVRAFLRHVDPELIEKVLELVTTTDQKSYTVHYDESLLLAELTGESLSKKLKSYIGNLSDYLNCKRNCLESAGYDEEHLKIKFDLIGKENLEELIDVHLGLREKARISNLSAVEKRFGKLSERSDLSSDSAVLSLTRLEPTAKARMIFRKGSISNDYRFDVEVYFPQFLEDFNHPLFKSRYKASFFNITLKHDSKNISFKFDFGLKPFKLRDLRENLKFISDVSSGDTYKILLKGDGGQEVLGSINFDGKSVDYSSEVETLNTLMRITQLFDVGEEVFVSYKEMEYLKSSASDMLDFYQGNAVRFRITFNIVDGKIDSNDEIVLLGAIAYRIGDIVLYVLYSAEGTIVTSKDSARDYVVCEPNITILDKIVSNMSSPILVEELYEELSTLEKNYGDRSVIILRD</sequence>
<dbReference type="EMBL" id="CP013927">
    <property type="protein sequence ID" value="AMJ76716.1"/>
    <property type="molecule type" value="Genomic_DNA"/>
</dbReference>
<dbReference type="RefSeq" id="WP_061093755.1">
    <property type="nucleotide sequence ID" value="NZ_CP013927.1"/>
</dbReference>
<keyword evidence="2" id="KW-1185">Reference proteome</keyword>
<name>A0ABN4LS56_9ALTE</name>
<organism evidence="1 2">
    <name type="scientific">Alteromonas stellipolaris</name>
    <dbReference type="NCBI Taxonomy" id="233316"/>
    <lineage>
        <taxon>Bacteria</taxon>
        <taxon>Pseudomonadati</taxon>
        <taxon>Pseudomonadota</taxon>
        <taxon>Gammaproteobacteria</taxon>
        <taxon>Alteromonadales</taxon>
        <taxon>Alteromonadaceae</taxon>
        <taxon>Alteromonas/Salinimonas group</taxon>
        <taxon>Alteromonas</taxon>
    </lineage>
</organism>
<dbReference type="Proteomes" id="UP000056750">
    <property type="component" value="Plasmid pASTE61-200"/>
</dbReference>
<accession>A0ABN4LS56</accession>
<protein>
    <recommendedName>
        <fullName evidence="3">DUF4365 domain-containing protein</fullName>
    </recommendedName>
</protein>
<keyword evidence="1" id="KW-0614">Plasmid</keyword>